<dbReference type="PANTHER" id="PTHR31571">
    <property type="entry name" value="ALTERED INHERITANCE OF MITOCHONDRIA PROTEIN 6"/>
    <property type="match status" value="1"/>
</dbReference>
<comment type="caution">
    <text evidence="3">The sequence shown here is derived from an EMBL/GenBank/DDBJ whole genome shotgun (WGS) entry which is preliminary data.</text>
</comment>
<name>A0ABT2J6Z9_9PSEU</name>
<feature type="chain" id="PRO_5047136321" description="Altered inheritance of mitochondria protein 6" evidence="2">
    <location>
        <begin position="22"/>
        <end position="287"/>
    </location>
</feature>
<accession>A0ABT2J6Z9</accession>
<dbReference type="Gene3D" id="3.20.20.190">
    <property type="entry name" value="Phosphatidylinositol (PI) phosphodiesterase"/>
    <property type="match status" value="1"/>
</dbReference>
<dbReference type="InterPro" id="IPR051236">
    <property type="entry name" value="HAT_RTT109-like"/>
</dbReference>
<dbReference type="EMBL" id="JAFFZE010000009">
    <property type="protein sequence ID" value="MCT2583637.1"/>
    <property type="molecule type" value="Genomic_DNA"/>
</dbReference>
<dbReference type="InterPro" id="IPR017946">
    <property type="entry name" value="PLC-like_Pdiesterase_TIM-brl"/>
</dbReference>
<organism evidence="3 4">
    <name type="scientific">Actinophytocola gossypii</name>
    <dbReference type="NCBI Taxonomy" id="2812003"/>
    <lineage>
        <taxon>Bacteria</taxon>
        <taxon>Bacillati</taxon>
        <taxon>Actinomycetota</taxon>
        <taxon>Actinomycetes</taxon>
        <taxon>Pseudonocardiales</taxon>
        <taxon>Pseudonocardiaceae</taxon>
    </lineage>
</organism>
<keyword evidence="2" id="KW-0732">Signal</keyword>
<gene>
    <name evidence="3" type="ORF">JT362_10965</name>
</gene>
<reference evidence="3 4" key="1">
    <citation type="submission" date="2021-02" db="EMBL/GenBank/DDBJ databases">
        <title>Actinophytocola xerophila sp. nov., isolated from soil of cotton cropping field.</title>
        <authorList>
            <person name="Huang R."/>
            <person name="Chen X."/>
            <person name="Ge X."/>
            <person name="Liu W."/>
        </authorList>
    </citation>
    <scope>NUCLEOTIDE SEQUENCE [LARGE SCALE GENOMIC DNA]</scope>
    <source>
        <strain evidence="3 4">S1-96</strain>
    </source>
</reference>
<dbReference type="Proteomes" id="UP001156441">
    <property type="component" value="Unassembled WGS sequence"/>
</dbReference>
<dbReference type="InterPro" id="IPR039559">
    <property type="entry name" value="AIM6_PI-PLC-like_dom"/>
</dbReference>
<dbReference type="CDD" id="cd08577">
    <property type="entry name" value="PI-PLCc_GDPD_SF_unchar3"/>
    <property type="match status" value="1"/>
</dbReference>
<dbReference type="PANTHER" id="PTHR31571:SF1">
    <property type="entry name" value="ALTERED INHERITANCE OF MITOCHONDRIA PROTEIN 6"/>
    <property type="match status" value="1"/>
</dbReference>
<dbReference type="SUPFAM" id="SSF51695">
    <property type="entry name" value="PLC-like phosphodiesterases"/>
    <property type="match status" value="1"/>
</dbReference>
<evidence type="ECO:0000313" key="3">
    <source>
        <dbReference type="EMBL" id="MCT2583637.1"/>
    </source>
</evidence>
<evidence type="ECO:0000256" key="1">
    <source>
        <dbReference type="ARBA" id="ARBA00014286"/>
    </source>
</evidence>
<feature type="signal peptide" evidence="2">
    <location>
        <begin position="1"/>
        <end position="21"/>
    </location>
</feature>
<evidence type="ECO:0000256" key="2">
    <source>
        <dbReference type="SAM" id="SignalP"/>
    </source>
</evidence>
<evidence type="ECO:0000313" key="4">
    <source>
        <dbReference type="Proteomes" id="UP001156441"/>
    </source>
</evidence>
<dbReference type="Pfam" id="PF13653">
    <property type="entry name" value="GDPD_2"/>
    <property type="match status" value="1"/>
</dbReference>
<sequence length="287" mass="31948">MPRSLFLLLALIGLVAGAVPAAATPHHHDGWVRPLAQAHAHNDYEHDRPLFDALSHGFTSVEADIYLVDGDLLVAHDPEDLDPARTLESLYLEPLRRLVLTGGIYKGRWVDFQLLIDLKTEGESTYAALDRLLRSPRYAFLWTSYRWGHVWRGPVTAVVSGNRPRATMEAQRSRVAFYDGRIADPNDLGPGSPAKLTPLVSDNWTKLFTWTGVGEMPADERAELRSIVRTAHRAGQRVRFWATPDAPGPAREAIWRELVDAGVDHINTDDLAGLESFLRHDARGDAA</sequence>
<keyword evidence="4" id="KW-1185">Reference proteome</keyword>
<protein>
    <recommendedName>
        <fullName evidence="1">Altered inheritance of mitochondria protein 6</fullName>
    </recommendedName>
</protein>
<proteinExistence type="predicted"/>